<gene>
    <name evidence="1" type="ORF">MBFIL_06230</name>
</gene>
<dbReference type="STRING" id="55758.MBFIL_06230"/>
<reference evidence="1 2" key="1">
    <citation type="submission" date="2016-04" db="EMBL/GenBank/DDBJ databases">
        <title>Genome sequence of Methanobrevibacter filiformis DSM 11501.</title>
        <authorList>
            <person name="Poehlein A."/>
            <person name="Seedorf H."/>
            <person name="Daniel R."/>
        </authorList>
    </citation>
    <scope>NUCLEOTIDE SEQUENCE [LARGE SCALE GENOMIC DNA]</scope>
    <source>
        <strain evidence="1 2">DSM 11501</strain>
    </source>
</reference>
<sequence>MNTSYGLGEVFSNELESGTTVAGAVKAELALLQKIYTSPIDARAELVANTDHASFDVKKYMETYKEKMRETIINAVDDSVQ</sequence>
<keyword evidence="2" id="KW-1185">Reference proteome</keyword>
<name>A0A166DJ32_9EURY</name>
<proteinExistence type="predicted"/>
<dbReference type="Pfam" id="PF09959">
    <property type="entry name" value="DUF2193"/>
    <property type="match status" value="1"/>
</dbReference>
<dbReference type="PATRIC" id="fig|55758.3.peg.698"/>
<evidence type="ECO:0000313" key="2">
    <source>
        <dbReference type="Proteomes" id="UP000077066"/>
    </source>
</evidence>
<protein>
    <submittedName>
        <fullName evidence="1">Uncharacterized protein</fullName>
    </submittedName>
</protein>
<dbReference type="EMBL" id="LWMT01000090">
    <property type="protein sequence ID" value="KZX15651.1"/>
    <property type="molecule type" value="Genomic_DNA"/>
</dbReference>
<evidence type="ECO:0000313" key="1">
    <source>
        <dbReference type="EMBL" id="KZX15651.1"/>
    </source>
</evidence>
<organism evidence="1 2">
    <name type="scientific">Methanobrevibacter filiformis</name>
    <dbReference type="NCBI Taxonomy" id="55758"/>
    <lineage>
        <taxon>Archaea</taxon>
        <taxon>Methanobacteriati</taxon>
        <taxon>Methanobacteriota</taxon>
        <taxon>Methanomada group</taxon>
        <taxon>Methanobacteria</taxon>
        <taxon>Methanobacteriales</taxon>
        <taxon>Methanobacteriaceae</taxon>
        <taxon>Methanobrevibacter</taxon>
    </lineage>
</organism>
<comment type="caution">
    <text evidence="1">The sequence shown here is derived from an EMBL/GenBank/DDBJ whole genome shotgun (WGS) entry which is preliminary data.</text>
</comment>
<accession>A0A166DJ32</accession>
<dbReference type="AlphaFoldDB" id="A0A166DJ32"/>
<dbReference type="Proteomes" id="UP000077066">
    <property type="component" value="Unassembled WGS sequence"/>
</dbReference>
<dbReference type="InterPro" id="IPR018694">
    <property type="entry name" value="DUF2193"/>
</dbReference>